<feature type="region of interest" description="Disordered" evidence="1">
    <location>
        <begin position="30"/>
        <end position="56"/>
    </location>
</feature>
<comment type="caution">
    <text evidence="2">The sequence shown here is derived from an EMBL/GenBank/DDBJ whole genome shotgun (WGS) entry which is preliminary data.</text>
</comment>
<feature type="non-terminal residue" evidence="2">
    <location>
        <position position="1"/>
    </location>
</feature>
<organism evidence="2 3">
    <name type="scientific">Halocaridina rubra</name>
    <name type="common">Hawaiian red shrimp</name>
    <dbReference type="NCBI Taxonomy" id="373956"/>
    <lineage>
        <taxon>Eukaryota</taxon>
        <taxon>Metazoa</taxon>
        <taxon>Ecdysozoa</taxon>
        <taxon>Arthropoda</taxon>
        <taxon>Crustacea</taxon>
        <taxon>Multicrustacea</taxon>
        <taxon>Malacostraca</taxon>
        <taxon>Eumalacostraca</taxon>
        <taxon>Eucarida</taxon>
        <taxon>Decapoda</taxon>
        <taxon>Pleocyemata</taxon>
        <taxon>Caridea</taxon>
        <taxon>Atyoidea</taxon>
        <taxon>Atyidae</taxon>
        <taxon>Halocaridina</taxon>
    </lineage>
</organism>
<dbReference type="Proteomes" id="UP001381693">
    <property type="component" value="Unassembled WGS sequence"/>
</dbReference>
<sequence>TTSGRKKPLSIFPFQIRFLFLEQQPLEGEISRKREREEEDQTPLSFAFPEPNWKVD</sequence>
<gene>
    <name evidence="2" type="ORF">SK128_005982</name>
</gene>
<name>A0AAN9AFM9_HALRR</name>
<accession>A0AAN9AFM9</accession>
<dbReference type="EMBL" id="JAXCGZ010000476">
    <property type="protein sequence ID" value="KAK7085930.1"/>
    <property type="molecule type" value="Genomic_DNA"/>
</dbReference>
<evidence type="ECO:0000313" key="3">
    <source>
        <dbReference type="Proteomes" id="UP001381693"/>
    </source>
</evidence>
<evidence type="ECO:0000313" key="2">
    <source>
        <dbReference type="EMBL" id="KAK7085930.1"/>
    </source>
</evidence>
<reference evidence="2 3" key="1">
    <citation type="submission" date="2023-11" db="EMBL/GenBank/DDBJ databases">
        <title>Halocaridina rubra genome assembly.</title>
        <authorList>
            <person name="Smith C."/>
        </authorList>
    </citation>
    <scope>NUCLEOTIDE SEQUENCE [LARGE SCALE GENOMIC DNA]</scope>
    <source>
        <strain evidence="2">EP-1</strain>
        <tissue evidence="2">Whole</tissue>
    </source>
</reference>
<keyword evidence="3" id="KW-1185">Reference proteome</keyword>
<protein>
    <submittedName>
        <fullName evidence="2">Uncharacterized protein</fullName>
    </submittedName>
</protein>
<proteinExistence type="predicted"/>
<evidence type="ECO:0000256" key="1">
    <source>
        <dbReference type="SAM" id="MobiDB-lite"/>
    </source>
</evidence>
<dbReference type="AlphaFoldDB" id="A0AAN9AFM9"/>